<keyword evidence="2" id="KW-1133">Transmembrane helix</keyword>
<reference evidence="5 6" key="1">
    <citation type="submission" date="2024-03" db="EMBL/GenBank/DDBJ databases">
        <title>Adaptation during the transition from Ophiocordyceps entomopathogen to insect associate is accompanied by gene loss and intensified selection.</title>
        <authorList>
            <person name="Ward C.M."/>
            <person name="Onetto C.A."/>
            <person name="Borneman A.R."/>
        </authorList>
    </citation>
    <scope>NUCLEOTIDE SEQUENCE [LARGE SCALE GENOMIC DNA]</scope>
    <source>
        <strain evidence="5">AWRI1</strain>
        <tissue evidence="5">Single Adult Female</tissue>
    </source>
</reference>
<evidence type="ECO:0000259" key="4">
    <source>
        <dbReference type="Pfam" id="PF12215"/>
    </source>
</evidence>
<dbReference type="Pfam" id="PF04685">
    <property type="entry name" value="DUF608"/>
    <property type="match status" value="1"/>
</dbReference>
<dbReference type="PIRSF" id="PIRSF028944">
    <property type="entry name" value="Beta_gluc_GBA2"/>
    <property type="match status" value="1"/>
</dbReference>
<keyword evidence="1" id="KW-0326">Glycosidase</keyword>
<evidence type="ECO:0000256" key="1">
    <source>
        <dbReference type="PIRNR" id="PIRNR028944"/>
    </source>
</evidence>
<dbReference type="PANTHER" id="PTHR12654:SF0">
    <property type="entry name" value="NON-LYSOSOMAL GLUCOSYLCERAMIDASE"/>
    <property type="match status" value="1"/>
</dbReference>
<dbReference type="InterPro" id="IPR012341">
    <property type="entry name" value="6hp_glycosidase-like_sf"/>
</dbReference>
<evidence type="ECO:0000259" key="3">
    <source>
        <dbReference type="Pfam" id="PF04685"/>
    </source>
</evidence>
<dbReference type="GO" id="GO:0016020">
    <property type="term" value="C:membrane"/>
    <property type="evidence" value="ECO:0007669"/>
    <property type="project" value="InterPro"/>
</dbReference>
<dbReference type="InterPro" id="IPR052566">
    <property type="entry name" value="Non-lysos_glucosylceramidase"/>
</dbReference>
<dbReference type="Pfam" id="PF12215">
    <property type="entry name" value="Glyco_hydr_116N"/>
    <property type="match status" value="1"/>
</dbReference>
<dbReference type="GO" id="GO:0008422">
    <property type="term" value="F:beta-glucosidase activity"/>
    <property type="evidence" value="ECO:0007669"/>
    <property type="project" value="TreeGrafter"/>
</dbReference>
<feature type="domain" description="Glycosyl-hydrolase family 116 catalytic region" evidence="3">
    <location>
        <begin position="421"/>
        <end position="782"/>
    </location>
</feature>
<evidence type="ECO:0000313" key="6">
    <source>
        <dbReference type="Proteomes" id="UP001367676"/>
    </source>
</evidence>
<sequence length="792" mass="90602">MSAKIPKYGWKVRLDHEFPERRSQNFRPGFKIILSLIMLIIRYLLYTFWCYFQRKSPVMDYIKIVDPKQMYGVPLGGIGGGTIGRGFRGEFCRFQLKPGVYEYNVIDANQFIVTIRNSAHMTVYQNVLSPLSAPAKGRLSSWKWNFPAEDASYTALYPRAWTEYDIKEFGVKLICRQISPVFPNNYEDTSLPGSVFVWSVENCSAETLSVTVTFCLRGYEEATSAEPFEVNQSNVNITGMKIHNVINSNKCSFAYGARETEKVNVTNASFNPEGTGAPIWDQLKENGNLGGKLSSAVLAAKTDVSAGTVEDIEFVFVWHMPFFKFFKGLINHERYYTKYFGSDSSASLKMCHYAVSNYKNWETEIENWQNPILIDDSLPDWYKSAIFNELYFVSDGGTVWTHLDENEKQNLPATDPRIEFGRFAYLEGQEYRMYNTYDVHFYASFVLADMWPKLQLSIQYEFRDAVTRTDTTTRWFLYSGRFGKRKNINCIPHDIGDPEEEPFLKINSYPIHDVTDWKDLNLKFILQCYRDHVFIEDANYLQDMWPQVKLLMNRCLEWDTDDDGMIENGGFPDQTYDAWEMNGVSAYCGSLWLGALCSTVKMAEVVGDESTRVKFAAVLDKAKVAFEEKLWNGKYYDFDSGGGVSSKSIMADQLCGIWYLQCCCEDKILPNENVVKAMRTVYEFNVQKFKNGESGAVNGMLPNGEVDLSSVQSQEVWTGVTYAVASHLILQGLREEGLQTAKGLYNTVYNVIGCGFDSPEALYETKFIRAVAYMRALCIWSIQVALRKSKVK</sequence>
<keyword evidence="1" id="KW-0378">Hydrolase</keyword>
<dbReference type="InterPro" id="IPR008928">
    <property type="entry name" value="6-hairpin_glycosidase_sf"/>
</dbReference>
<dbReference type="Proteomes" id="UP001367676">
    <property type="component" value="Unassembled WGS sequence"/>
</dbReference>
<dbReference type="EMBL" id="JBBCAQ010000033">
    <property type="protein sequence ID" value="KAK7582522.1"/>
    <property type="molecule type" value="Genomic_DNA"/>
</dbReference>
<dbReference type="InterPro" id="IPR024462">
    <property type="entry name" value="GH116_N"/>
</dbReference>
<comment type="catalytic activity">
    <reaction evidence="1">
        <text>a beta-D-glucosyl-(1&lt;-&gt;1')-N-acylsphing-4-enine + H2O = an N-acylsphing-4-enine + D-glucose</text>
        <dbReference type="Rhea" id="RHEA:13269"/>
        <dbReference type="ChEBI" id="CHEBI:4167"/>
        <dbReference type="ChEBI" id="CHEBI:15377"/>
        <dbReference type="ChEBI" id="CHEBI:22801"/>
        <dbReference type="ChEBI" id="CHEBI:52639"/>
        <dbReference type="EC" id="3.2.1.45"/>
    </reaction>
</comment>
<feature type="transmembrane region" description="Helical" evidence="2">
    <location>
        <begin position="30"/>
        <end position="49"/>
    </location>
</feature>
<dbReference type="GO" id="GO:0005975">
    <property type="term" value="P:carbohydrate metabolic process"/>
    <property type="evidence" value="ECO:0007669"/>
    <property type="project" value="InterPro"/>
</dbReference>
<dbReference type="InterPro" id="IPR006775">
    <property type="entry name" value="GH116_catalytic"/>
</dbReference>
<keyword evidence="6" id="KW-1185">Reference proteome</keyword>
<proteinExistence type="inferred from homology"/>
<dbReference type="EC" id="3.2.1.45" evidence="1"/>
<feature type="domain" description="Glycosyl-hydrolase family 116 N-terminal" evidence="4">
    <location>
        <begin position="72"/>
        <end position="361"/>
    </location>
</feature>
<keyword evidence="1 2" id="KW-0472">Membrane</keyword>
<organism evidence="5 6">
    <name type="scientific">Parthenolecanium corni</name>
    <dbReference type="NCBI Taxonomy" id="536013"/>
    <lineage>
        <taxon>Eukaryota</taxon>
        <taxon>Metazoa</taxon>
        <taxon>Ecdysozoa</taxon>
        <taxon>Arthropoda</taxon>
        <taxon>Hexapoda</taxon>
        <taxon>Insecta</taxon>
        <taxon>Pterygota</taxon>
        <taxon>Neoptera</taxon>
        <taxon>Paraneoptera</taxon>
        <taxon>Hemiptera</taxon>
        <taxon>Sternorrhyncha</taxon>
        <taxon>Coccoidea</taxon>
        <taxon>Coccidae</taxon>
        <taxon>Parthenolecanium</taxon>
    </lineage>
</organism>
<dbReference type="SUPFAM" id="SSF48208">
    <property type="entry name" value="Six-hairpin glycosidases"/>
    <property type="match status" value="1"/>
</dbReference>
<dbReference type="Gene3D" id="1.50.10.10">
    <property type="match status" value="1"/>
</dbReference>
<evidence type="ECO:0000256" key="2">
    <source>
        <dbReference type="SAM" id="Phobius"/>
    </source>
</evidence>
<comment type="function">
    <text evidence="1">Non-lysosomal glucosylceramidase that catalyzes the hydrolysis of glucosylceramide (GlcCer) to free glucose and ceramide.</text>
</comment>
<keyword evidence="1" id="KW-0443">Lipid metabolism</keyword>
<accession>A0AAN9Y1S4</accession>
<name>A0AAN9Y1S4_9HEMI</name>
<keyword evidence="2" id="KW-0812">Transmembrane</keyword>
<dbReference type="GO" id="GO:0006680">
    <property type="term" value="P:glucosylceramide catabolic process"/>
    <property type="evidence" value="ECO:0007669"/>
    <property type="project" value="InterPro"/>
</dbReference>
<comment type="similarity">
    <text evidence="1">Belongs to the non-lysosomal glucosylceramidase family.</text>
</comment>
<evidence type="ECO:0000313" key="5">
    <source>
        <dbReference type="EMBL" id="KAK7582522.1"/>
    </source>
</evidence>
<dbReference type="GO" id="GO:0004348">
    <property type="term" value="F:glucosylceramidase activity"/>
    <property type="evidence" value="ECO:0007669"/>
    <property type="project" value="UniProtKB-EC"/>
</dbReference>
<dbReference type="InterPro" id="IPR014551">
    <property type="entry name" value="B_Glucosidase_GBA2-typ"/>
</dbReference>
<gene>
    <name evidence="5" type="ORF">V9T40_013967</name>
</gene>
<dbReference type="AlphaFoldDB" id="A0AAN9Y1S4"/>
<dbReference type="PANTHER" id="PTHR12654">
    <property type="entry name" value="BILE ACID BETA-GLUCOSIDASE-RELATED"/>
    <property type="match status" value="1"/>
</dbReference>
<protein>
    <recommendedName>
        <fullName evidence="1">Non-lysosomal glucosylceramidase</fullName>
        <shortName evidence="1">NLGase</shortName>
        <ecNumber evidence="1">3.2.1.45</ecNumber>
    </recommendedName>
</protein>
<comment type="caution">
    <text evidence="5">The sequence shown here is derived from an EMBL/GenBank/DDBJ whole genome shotgun (WGS) entry which is preliminary data.</text>
</comment>